<dbReference type="STRING" id="83449.BON30_15280"/>
<dbReference type="Proteomes" id="UP000182229">
    <property type="component" value="Unassembled WGS sequence"/>
</dbReference>
<dbReference type="AlphaFoldDB" id="A0A1L9BDR4"/>
<comment type="caution">
    <text evidence="2">The sequence shown here is derived from an EMBL/GenBank/DDBJ whole genome shotgun (WGS) entry which is preliminary data.</text>
</comment>
<accession>A0A1L9BDR4</accession>
<name>A0A1L9BDR4_9BACT</name>
<evidence type="ECO:0000313" key="3">
    <source>
        <dbReference type="Proteomes" id="UP000182229"/>
    </source>
</evidence>
<gene>
    <name evidence="2" type="ORF">BON30_15280</name>
</gene>
<feature type="region of interest" description="Disordered" evidence="1">
    <location>
        <begin position="141"/>
        <end position="171"/>
    </location>
</feature>
<reference evidence="2 3" key="2">
    <citation type="submission" date="2016-12" db="EMBL/GenBank/DDBJ databases">
        <title>Draft Genome Sequence of Cystobacter ferrugineus Strain Cbfe23.</title>
        <authorList>
            <person name="Akbar S."/>
            <person name="Dowd S.E."/>
            <person name="Stevens D.C."/>
        </authorList>
    </citation>
    <scope>NUCLEOTIDE SEQUENCE [LARGE SCALE GENOMIC DNA]</scope>
    <source>
        <strain evidence="2 3">Cbfe23</strain>
    </source>
</reference>
<evidence type="ECO:0000256" key="1">
    <source>
        <dbReference type="SAM" id="MobiDB-lite"/>
    </source>
</evidence>
<evidence type="ECO:0000313" key="2">
    <source>
        <dbReference type="EMBL" id="OJH40385.1"/>
    </source>
</evidence>
<sequence length="171" mass="19191">MFRWFNWTRRWSKRGSEDMAGEGRFAQEWAEPVELELAPLPCWEGLKEEQRQCAVRGLVEQEEAEARTRGMPTVLAFQFQDTQLARILQHLIPDTLSRASGSGFTDEPHKETGELISPQMAFVSPVAHGEGLNVVSLVQHQRNRAGRRHSAGRTGRARPGTTLVDSILGEA</sequence>
<organism evidence="2 3">
    <name type="scientific">Cystobacter ferrugineus</name>
    <dbReference type="NCBI Taxonomy" id="83449"/>
    <lineage>
        <taxon>Bacteria</taxon>
        <taxon>Pseudomonadati</taxon>
        <taxon>Myxococcota</taxon>
        <taxon>Myxococcia</taxon>
        <taxon>Myxococcales</taxon>
        <taxon>Cystobacterineae</taxon>
        <taxon>Archangiaceae</taxon>
        <taxon>Cystobacter</taxon>
    </lineage>
</organism>
<protein>
    <submittedName>
        <fullName evidence="2">Uncharacterized protein</fullName>
    </submittedName>
</protein>
<feature type="compositionally biased region" description="Basic residues" evidence="1">
    <location>
        <begin position="141"/>
        <end position="151"/>
    </location>
</feature>
<keyword evidence="3" id="KW-1185">Reference proteome</keyword>
<dbReference type="EMBL" id="MPIN01000003">
    <property type="protein sequence ID" value="OJH40385.1"/>
    <property type="molecule type" value="Genomic_DNA"/>
</dbReference>
<proteinExistence type="predicted"/>
<reference evidence="3" key="1">
    <citation type="submission" date="2016-11" db="EMBL/GenBank/DDBJ databases">
        <authorList>
            <person name="Shukria A."/>
            <person name="Stevens D.C."/>
        </authorList>
    </citation>
    <scope>NUCLEOTIDE SEQUENCE [LARGE SCALE GENOMIC DNA]</scope>
    <source>
        <strain evidence="3">Cbfe23</strain>
    </source>
</reference>